<proteinExistence type="inferred from homology"/>
<feature type="domain" description="Core-binding (CB)" evidence="6">
    <location>
        <begin position="76"/>
        <end position="161"/>
    </location>
</feature>
<evidence type="ECO:0000256" key="3">
    <source>
        <dbReference type="ARBA" id="ARBA00023125"/>
    </source>
</evidence>
<keyword evidence="3 5" id="KW-0238">DNA-binding</keyword>
<dbReference type="AlphaFoldDB" id="A0A564M6F1"/>
<dbReference type="GO" id="GO:0015074">
    <property type="term" value="P:DNA integration"/>
    <property type="evidence" value="ECO:0007669"/>
    <property type="project" value="UniProtKB-KW"/>
</dbReference>
<dbReference type="Gene3D" id="1.10.443.10">
    <property type="entry name" value="Intergrase catalytic core"/>
    <property type="match status" value="1"/>
</dbReference>
<evidence type="ECO:0000256" key="4">
    <source>
        <dbReference type="ARBA" id="ARBA00023172"/>
    </source>
</evidence>
<evidence type="ECO:0000256" key="1">
    <source>
        <dbReference type="ARBA" id="ARBA00008857"/>
    </source>
</evidence>
<dbReference type="EMBL" id="CABGHF010000024">
    <property type="protein sequence ID" value="VUS89468.1"/>
    <property type="molecule type" value="Genomic_DNA"/>
</dbReference>
<dbReference type="Gene3D" id="1.10.150.130">
    <property type="match status" value="1"/>
</dbReference>
<dbReference type="InterPro" id="IPR013762">
    <property type="entry name" value="Integrase-like_cat_sf"/>
</dbReference>
<comment type="similarity">
    <text evidence="1">Belongs to the 'phage' integrase family.</text>
</comment>
<name>A0A564M6F1_9ENTR</name>
<dbReference type="SUPFAM" id="SSF56349">
    <property type="entry name" value="DNA breaking-rejoining enzymes"/>
    <property type="match status" value="1"/>
</dbReference>
<evidence type="ECO:0000256" key="2">
    <source>
        <dbReference type="ARBA" id="ARBA00022908"/>
    </source>
</evidence>
<dbReference type="InterPro" id="IPR011010">
    <property type="entry name" value="DNA_brk_join_enz"/>
</dbReference>
<dbReference type="GO" id="GO:0006310">
    <property type="term" value="P:DNA recombination"/>
    <property type="evidence" value="ECO:0007669"/>
    <property type="project" value="UniProtKB-KW"/>
</dbReference>
<dbReference type="PANTHER" id="PTHR30349">
    <property type="entry name" value="PHAGE INTEGRASE-RELATED"/>
    <property type="match status" value="1"/>
</dbReference>
<gene>
    <name evidence="7" type="ORF">SB6408_05614</name>
</gene>
<keyword evidence="4" id="KW-0233">DNA recombination</keyword>
<dbReference type="InterPro" id="IPR010998">
    <property type="entry name" value="Integrase_recombinase_N"/>
</dbReference>
<evidence type="ECO:0000259" key="6">
    <source>
        <dbReference type="PROSITE" id="PS51900"/>
    </source>
</evidence>
<dbReference type="Proteomes" id="UP000318370">
    <property type="component" value="Unassembled WGS sequence"/>
</dbReference>
<protein>
    <recommendedName>
        <fullName evidence="6">Core-binding (CB) domain-containing protein</fullName>
    </recommendedName>
</protein>
<dbReference type="GO" id="GO:0003677">
    <property type="term" value="F:DNA binding"/>
    <property type="evidence" value="ECO:0007669"/>
    <property type="project" value="UniProtKB-UniRule"/>
</dbReference>
<evidence type="ECO:0000256" key="5">
    <source>
        <dbReference type="PROSITE-ProRule" id="PRU01248"/>
    </source>
</evidence>
<dbReference type="InterPro" id="IPR050090">
    <property type="entry name" value="Tyrosine_recombinase_XerCD"/>
</dbReference>
<reference evidence="7 8" key="1">
    <citation type="submission" date="2019-07" db="EMBL/GenBank/DDBJ databases">
        <authorList>
            <person name="Brisse S."/>
            <person name="Rodrigues C."/>
            <person name="Thorpe H."/>
        </authorList>
    </citation>
    <scope>NUCLEOTIDE SEQUENCE [LARGE SCALE GENOMIC DNA]</scope>
    <source>
        <strain evidence="7">SB6408</strain>
    </source>
</reference>
<dbReference type="PROSITE" id="PS51900">
    <property type="entry name" value="CB"/>
    <property type="match status" value="1"/>
</dbReference>
<keyword evidence="2" id="KW-0229">DNA integration</keyword>
<evidence type="ECO:0000313" key="7">
    <source>
        <dbReference type="EMBL" id="VUS89468.1"/>
    </source>
</evidence>
<accession>A0A564M6F1</accession>
<evidence type="ECO:0000313" key="8">
    <source>
        <dbReference type="Proteomes" id="UP000318370"/>
    </source>
</evidence>
<dbReference type="PANTHER" id="PTHR30349:SF41">
    <property type="entry name" value="INTEGRASE_RECOMBINASE PROTEIN MJ0367-RELATED"/>
    <property type="match status" value="1"/>
</dbReference>
<organism evidence="7 8">
    <name type="scientific">Klebsiella spallanzanii</name>
    <dbReference type="NCBI Taxonomy" id="2587528"/>
    <lineage>
        <taxon>Bacteria</taxon>
        <taxon>Pseudomonadati</taxon>
        <taxon>Pseudomonadota</taxon>
        <taxon>Gammaproteobacteria</taxon>
        <taxon>Enterobacterales</taxon>
        <taxon>Enterobacteriaceae</taxon>
        <taxon>Klebsiella/Raoultella group</taxon>
        <taxon>Klebsiella</taxon>
    </lineage>
</organism>
<sequence>MSLNRKKTLRQVTMTKVTHVNDPEGETIELDSKNNYSRKAIPPLTVNGKIIKSYKYNYFPIILNKDGSPWREGILYIIAKANSDFNYKISTYHSIMSDLTHFKNYIDDNNIDMFSFPKMKLLRPTYRYRNYLLLLVQNDEISSHTAKRRVSSMIKFYRYLAEENYFKPLNPLWNERDLYIKTNDAKGSAFHIKKVTTDLKIIPSPNYDPFSNEIIDEGRLRPLPKQEQLELIETINNTRNTEMLLIHLIALLTGARIQTVLTLRKSHFSKPIDISDSSFTLATGHGTSIDTKKDKNLILIFPKLLYNKIRIYTLSERYLNRVNKVKNHEFKDYLFLSNRGVPYYLGKESLKSSNTQSNERTMHNGEAVRQFISRAVIPTMRVKLSDNKYIFRFHDLRATFGMNLSESQMRLVEEGKQSLYEAREYVKARMGHTTTEMTDRYLNYKSNFDTLMTHQENYEDYINILLGHFNTECL</sequence>
<dbReference type="InterPro" id="IPR044068">
    <property type="entry name" value="CB"/>
</dbReference>